<keyword evidence="3" id="KW-1185">Reference proteome</keyword>
<evidence type="ECO:0000313" key="2">
    <source>
        <dbReference type="EMBL" id="KAK1645057.1"/>
    </source>
</evidence>
<evidence type="ECO:0000256" key="1">
    <source>
        <dbReference type="SAM" id="Coils"/>
    </source>
</evidence>
<gene>
    <name evidence="2" type="ORF">QYE76_062862</name>
</gene>
<dbReference type="EMBL" id="JAUUTY010000004">
    <property type="protein sequence ID" value="KAK1645057.1"/>
    <property type="molecule type" value="Genomic_DNA"/>
</dbReference>
<feature type="coiled-coil region" evidence="1">
    <location>
        <begin position="39"/>
        <end position="90"/>
    </location>
</feature>
<sequence>MNPLSPAGAGRSPESPEMGFAAAASLEAVMKEMVDIGALDLGEKRANDLERKLKASKKARKKVEEDVVGIEDLRQRLHAAENALSDKKNSPSGKPP</sequence>
<accession>A0AAD8S6D6</accession>
<keyword evidence="1" id="KW-0175">Coiled coil</keyword>
<dbReference type="Proteomes" id="UP001231189">
    <property type="component" value="Unassembled WGS sequence"/>
</dbReference>
<protein>
    <submittedName>
        <fullName evidence="2">Uncharacterized protein</fullName>
    </submittedName>
</protein>
<reference evidence="2" key="1">
    <citation type="submission" date="2023-07" db="EMBL/GenBank/DDBJ databases">
        <title>A chromosome-level genome assembly of Lolium multiflorum.</title>
        <authorList>
            <person name="Chen Y."/>
            <person name="Copetti D."/>
            <person name="Kolliker R."/>
            <person name="Studer B."/>
        </authorList>
    </citation>
    <scope>NUCLEOTIDE SEQUENCE</scope>
    <source>
        <strain evidence="2">02402/16</strain>
        <tissue evidence="2">Leaf</tissue>
    </source>
</reference>
<proteinExistence type="predicted"/>
<dbReference type="AlphaFoldDB" id="A0AAD8S6D6"/>
<organism evidence="2 3">
    <name type="scientific">Lolium multiflorum</name>
    <name type="common">Italian ryegrass</name>
    <name type="synonym">Lolium perenne subsp. multiflorum</name>
    <dbReference type="NCBI Taxonomy" id="4521"/>
    <lineage>
        <taxon>Eukaryota</taxon>
        <taxon>Viridiplantae</taxon>
        <taxon>Streptophyta</taxon>
        <taxon>Embryophyta</taxon>
        <taxon>Tracheophyta</taxon>
        <taxon>Spermatophyta</taxon>
        <taxon>Magnoliopsida</taxon>
        <taxon>Liliopsida</taxon>
        <taxon>Poales</taxon>
        <taxon>Poaceae</taxon>
        <taxon>BOP clade</taxon>
        <taxon>Pooideae</taxon>
        <taxon>Poodae</taxon>
        <taxon>Poeae</taxon>
        <taxon>Poeae Chloroplast Group 2 (Poeae type)</taxon>
        <taxon>Loliodinae</taxon>
        <taxon>Loliinae</taxon>
        <taxon>Lolium</taxon>
    </lineage>
</organism>
<evidence type="ECO:0000313" key="3">
    <source>
        <dbReference type="Proteomes" id="UP001231189"/>
    </source>
</evidence>
<comment type="caution">
    <text evidence="2">The sequence shown here is derived from an EMBL/GenBank/DDBJ whole genome shotgun (WGS) entry which is preliminary data.</text>
</comment>
<name>A0AAD8S6D6_LOLMU</name>